<comment type="caution">
    <text evidence="2">The sequence shown here is derived from an EMBL/GenBank/DDBJ whole genome shotgun (WGS) entry which is preliminary data.</text>
</comment>
<evidence type="ECO:0000313" key="3">
    <source>
        <dbReference type="Proteomes" id="UP000275385"/>
    </source>
</evidence>
<gene>
    <name evidence="2" type="ORF">DL546_001293</name>
</gene>
<dbReference type="Proteomes" id="UP000275385">
    <property type="component" value="Unassembled WGS sequence"/>
</dbReference>
<evidence type="ECO:0000256" key="1">
    <source>
        <dbReference type="SAM" id="MobiDB-lite"/>
    </source>
</evidence>
<organism evidence="2 3">
    <name type="scientific">Coniochaeta pulveracea</name>
    <dbReference type="NCBI Taxonomy" id="177199"/>
    <lineage>
        <taxon>Eukaryota</taxon>
        <taxon>Fungi</taxon>
        <taxon>Dikarya</taxon>
        <taxon>Ascomycota</taxon>
        <taxon>Pezizomycotina</taxon>
        <taxon>Sordariomycetes</taxon>
        <taxon>Sordariomycetidae</taxon>
        <taxon>Coniochaetales</taxon>
        <taxon>Coniochaetaceae</taxon>
        <taxon>Coniochaeta</taxon>
    </lineage>
</organism>
<dbReference type="AlphaFoldDB" id="A0A420Y5Z5"/>
<sequence length="196" mass="22192">MVLLATRAFKDMAPLLKRTKSHSAWARQAMMKLFRRKYQLCQPNFNPVPQHYEDMFHSFENPRNSVHEQQPLDHNETMNGNNITPESSSSQSASLILHNPRMYLQHARQHFLMMHLLDQPHQGQFGPGITHVYIVEKIQQTARELGQLQQQNTASLVSEQQATHGIGPSGQPSGSPQVGMGVDQVPETHGPFPLDL</sequence>
<accession>A0A420Y5Z5</accession>
<evidence type="ECO:0000313" key="2">
    <source>
        <dbReference type="EMBL" id="RKU43302.1"/>
    </source>
</evidence>
<feature type="region of interest" description="Disordered" evidence="1">
    <location>
        <begin position="151"/>
        <end position="196"/>
    </location>
</feature>
<feature type="region of interest" description="Disordered" evidence="1">
    <location>
        <begin position="65"/>
        <end position="92"/>
    </location>
</feature>
<reference evidence="2 3" key="1">
    <citation type="submission" date="2018-08" db="EMBL/GenBank/DDBJ databases">
        <title>Draft genome of the lignicolous fungus Coniochaeta pulveracea.</title>
        <authorList>
            <person name="Borstlap C.J."/>
            <person name="De Witt R.N."/>
            <person name="Botha A."/>
            <person name="Volschenk H."/>
        </authorList>
    </citation>
    <scope>NUCLEOTIDE SEQUENCE [LARGE SCALE GENOMIC DNA]</scope>
    <source>
        <strain evidence="2 3">CAB683</strain>
    </source>
</reference>
<feature type="compositionally biased region" description="Polar residues" evidence="1">
    <location>
        <begin position="77"/>
        <end position="86"/>
    </location>
</feature>
<proteinExistence type="predicted"/>
<name>A0A420Y5Z5_9PEZI</name>
<keyword evidence="3" id="KW-1185">Reference proteome</keyword>
<feature type="compositionally biased region" description="Polar residues" evidence="1">
    <location>
        <begin position="151"/>
        <end position="163"/>
    </location>
</feature>
<protein>
    <submittedName>
        <fullName evidence="2">Uncharacterized protein</fullName>
    </submittedName>
</protein>
<dbReference type="EMBL" id="QVQW01000044">
    <property type="protein sequence ID" value="RKU43302.1"/>
    <property type="molecule type" value="Genomic_DNA"/>
</dbReference>